<dbReference type="GO" id="GO:0031966">
    <property type="term" value="C:mitochondrial membrane"/>
    <property type="evidence" value="ECO:0007669"/>
    <property type="project" value="UniProtKB-SubCell"/>
</dbReference>
<evidence type="ECO:0000256" key="13">
    <source>
        <dbReference type="SAM" id="Phobius"/>
    </source>
</evidence>
<evidence type="ECO:0000256" key="6">
    <source>
        <dbReference type="ARBA" id="ARBA00022692"/>
    </source>
</evidence>
<evidence type="ECO:0000256" key="10">
    <source>
        <dbReference type="ARBA" id="ARBA00023128"/>
    </source>
</evidence>
<dbReference type="GeneID" id="63376410"/>
<evidence type="ECO:0000256" key="4">
    <source>
        <dbReference type="ARBA" id="ARBA00022448"/>
    </source>
</evidence>
<keyword evidence="9 12" id="KW-0406">Ion transport</keyword>
<feature type="transmembrane region" description="Helical" evidence="13">
    <location>
        <begin position="7"/>
        <end position="29"/>
    </location>
</feature>
<proteinExistence type="inferred from homology"/>
<name>A0A7S6TYR1_ACRCA</name>
<reference evidence="14" key="1">
    <citation type="journal article" date="2020" name="Mitochondrial DNA Part B Resour">
        <title>The complete mitochondrial genome analysis of a stonefly, Acroneuria carolinensis (Plecoptera: Perlidae).</title>
        <authorList>
            <person name="Wang Y."/>
            <person name="Cao J."/>
            <person name="Liu Z."/>
        </authorList>
    </citation>
    <scope>NUCLEOTIDE SEQUENCE</scope>
</reference>
<evidence type="ECO:0000256" key="9">
    <source>
        <dbReference type="ARBA" id="ARBA00023065"/>
    </source>
</evidence>
<dbReference type="EMBL" id="MN969989">
    <property type="protein sequence ID" value="QOV02868.1"/>
    <property type="molecule type" value="Genomic_DNA"/>
</dbReference>
<keyword evidence="6 12" id="KW-0812">Transmembrane</keyword>
<keyword evidence="11 13" id="KW-0472">Membrane</keyword>
<dbReference type="GO" id="GO:0045259">
    <property type="term" value="C:proton-transporting ATP synthase complex"/>
    <property type="evidence" value="ECO:0007669"/>
    <property type="project" value="UniProtKB-KW"/>
</dbReference>
<evidence type="ECO:0000256" key="2">
    <source>
        <dbReference type="ARBA" id="ARBA00008892"/>
    </source>
</evidence>
<geneLocation type="mitochondrion" evidence="14"/>
<evidence type="ECO:0000256" key="8">
    <source>
        <dbReference type="ARBA" id="ARBA00022989"/>
    </source>
</evidence>
<accession>A0A7S6TYR1</accession>
<evidence type="ECO:0000256" key="3">
    <source>
        <dbReference type="ARBA" id="ARBA00011291"/>
    </source>
</evidence>
<evidence type="ECO:0000256" key="1">
    <source>
        <dbReference type="ARBA" id="ARBA00004304"/>
    </source>
</evidence>
<dbReference type="RefSeq" id="YP_010031466.1">
    <property type="nucleotide sequence ID" value="NC_053852.1"/>
</dbReference>
<keyword evidence="5 12" id="KW-0138">CF(0)</keyword>
<dbReference type="CTD" id="4509"/>
<evidence type="ECO:0000256" key="12">
    <source>
        <dbReference type="RuleBase" id="RU003661"/>
    </source>
</evidence>
<keyword evidence="7 12" id="KW-0375">Hydrogen ion transport</keyword>
<dbReference type="AlphaFoldDB" id="A0A7S6TYR1"/>
<dbReference type="InterPro" id="IPR001421">
    <property type="entry name" value="ATP8_metazoa"/>
</dbReference>
<sequence length="53" mass="6193">MPQMAPISWLALFLIFSGTLLVFNFMNYFSFLPQSPSSDQGLRIAQTPMHWKW</sequence>
<gene>
    <name evidence="14" type="primary">ATP8</name>
</gene>
<comment type="subcellular location">
    <subcellularLocation>
        <location evidence="1 12">Mitochondrion membrane</location>
        <topology evidence="1 12">Single-pass membrane protein</topology>
    </subcellularLocation>
</comment>
<keyword evidence="8 13" id="KW-1133">Transmembrane helix</keyword>
<evidence type="ECO:0000256" key="11">
    <source>
        <dbReference type="ARBA" id="ARBA00023136"/>
    </source>
</evidence>
<comment type="similarity">
    <text evidence="2 12">Belongs to the ATPase protein 8 family.</text>
</comment>
<dbReference type="Pfam" id="PF00895">
    <property type="entry name" value="ATP-synt_8"/>
    <property type="match status" value="1"/>
</dbReference>
<evidence type="ECO:0000313" key="14">
    <source>
        <dbReference type="EMBL" id="QOV02868.1"/>
    </source>
</evidence>
<comment type="subunit">
    <text evidence="3">F-type ATPases have 2 components, CF(1) - the catalytic core - and CF(0) - the membrane proton channel.</text>
</comment>
<keyword evidence="4 12" id="KW-0813">Transport</keyword>
<organism evidence="14">
    <name type="scientific">Acroneuria carolinensis</name>
    <name type="common">Carolina stonefly</name>
    <dbReference type="NCBI Taxonomy" id="219317"/>
    <lineage>
        <taxon>Eukaryota</taxon>
        <taxon>Metazoa</taxon>
        <taxon>Ecdysozoa</taxon>
        <taxon>Arthropoda</taxon>
        <taxon>Hexapoda</taxon>
        <taxon>Insecta</taxon>
        <taxon>Pterygota</taxon>
        <taxon>Neoptera</taxon>
        <taxon>Polyneoptera</taxon>
        <taxon>Plecoptera</taxon>
        <taxon>Perloidea</taxon>
        <taxon>Perlidae</taxon>
        <taxon>Acroneuria</taxon>
    </lineage>
</organism>
<evidence type="ECO:0000256" key="5">
    <source>
        <dbReference type="ARBA" id="ARBA00022547"/>
    </source>
</evidence>
<evidence type="ECO:0000256" key="7">
    <source>
        <dbReference type="ARBA" id="ARBA00022781"/>
    </source>
</evidence>
<dbReference type="GO" id="GO:0015986">
    <property type="term" value="P:proton motive force-driven ATP synthesis"/>
    <property type="evidence" value="ECO:0007669"/>
    <property type="project" value="InterPro"/>
</dbReference>
<dbReference type="GO" id="GO:0015078">
    <property type="term" value="F:proton transmembrane transporter activity"/>
    <property type="evidence" value="ECO:0007669"/>
    <property type="project" value="InterPro"/>
</dbReference>
<protein>
    <recommendedName>
        <fullName evidence="12">ATP synthase complex subunit 8</fullName>
    </recommendedName>
</protein>
<keyword evidence="10 12" id="KW-0496">Mitochondrion</keyword>